<evidence type="ECO:0000313" key="3">
    <source>
        <dbReference type="EMBL" id="CAG9536047.1"/>
    </source>
</evidence>
<dbReference type="EMBL" id="CAKAEH010001425">
    <property type="protein sequence ID" value="CAG9536047.1"/>
    <property type="molecule type" value="Genomic_DNA"/>
</dbReference>
<feature type="region of interest" description="Disordered" evidence="2">
    <location>
        <begin position="1073"/>
        <end position="1104"/>
    </location>
</feature>
<feature type="coiled-coil region" evidence="1">
    <location>
        <begin position="139"/>
        <end position="173"/>
    </location>
</feature>
<evidence type="ECO:0000313" key="4">
    <source>
        <dbReference type="Proteomes" id="UP000746747"/>
    </source>
</evidence>
<feature type="compositionally biased region" description="Basic and acidic residues" evidence="2">
    <location>
        <begin position="1073"/>
        <end position="1086"/>
    </location>
</feature>
<organism evidence="3 4">
    <name type="scientific">Cercopithifilaria johnstoni</name>
    <dbReference type="NCBI Taxonomy" id="2874296"/>
    <lineage>
        <taxon>Eukaryota</taxon>
        <taxon>Metazoa</taxon>
        <taxon>Ecdysozoa</taxon>
        <taxon>Nematoda</taxon>
        <taxon>Chromadorea</taxon>
        <taxon>Rhabditida</taxon>
        <taxon>Spirurina</taxon>
        <taxon>Spiruromorpha</taxon>
        <taxon>Filarioidea</taxon>
        <taxon>Onchocercidae</taxon>
        <taxon>Cercopithifilaria</taxon>
    </lineage>
</organism>
<feature type="coiled-coil region" evidence="1">
    <location>
        <begin position="929"/>
        <end position="1032"/>
    </location>
</feature>
<protein>
    <submittedName>
        <fullName evidence="3">Uncharacterized protein</fullName>
    </submittedName>
</protein>
<keyword evidence="1" id="KW-0175">Coiled coil</keyword>
<feature type="coiled-coil region" evidence="1">
    <location>
        <begin position="1333"/>
        <end position="1408"/>
    </location>
</feature>
<dbReference type="OrthoDB" id="5864070at2759"/>
<feature type="coiled-coil region" evidence="1">
    <location>
        <begin position="1583"/>
        <end position="1620"/>
    </location>
</feature>
<dbReference type="Proteomes" id="UP000746747">
    <property type="component" value="Unassembled WGS sequence"/>
</dbReference>
<reference evidence="3" key="1">
    <citation type="submission" date="2021-09" db="EMBL/GenBank/DDBJ databases">
        <authorList>
            <consortium name="Pathogen Informatics"/>
        </authorList>
    </citation>
    <scope>NUCLEOTIDE SEQUENCE</scope>
</reference>
<feature type="coiled-coil region" evidence="1">
    <location>
        <begin position="566"/>
        <end position="647"/>
    </location>
</feature>
<gene>
    <name evidence="3" type="ORF">CJOHNSTONI_LOCUS6009</name>
</gene>
<name>A0A8J2LZ62_9BILA</name>
<keyword evidence="4" id="KW-1185">Reference proteome</keyword>
<feature type="coiled-coil region" evidence="1">
    <location>
        <begin position="1207"/>
        <end position="1248"/>
    </location>
</feature>
<feature type="coiled-coil region" evidence="1">
    <location>
        <begin position="261"/>
        <end position="327"/>
    </location>
</feature>
<proteinExistence type="predicted"/>
<feature type="coiled-coil region" evidence="1">
    <location>
        <begin position="371"/>
        <end position="455"/>
    </location>
</feature>
<comment type="caution">
    <text evidence="3">The sequence shown here is derived from an EMBL/GenBank/DDBJ whole genome shotgun (WGS) entry which is preliminary data.</text>
</comment>
<evidence type="ECO:0000256" key="2">
    <source>
        <dbReference type="SAM" id="MobiDB-lite"/>
    </source>
</evidence>
<feature type="coiled-coil region" evidence="1">
    <location>
        <begin position="198"/>
        <end position="232"/>
    </location>
</feature>
<feature type="coiled-coil region" evidence="1">
    <location>
        <begin position="62"/>
        <end position="100"/>
    </location>
</feature>
<sequence>MPPLNVNELEELFEKGDDNPEIVNHWYEKLSEYDPEDIEVSESVKQIMKAMKWIMHYEHVNGEELKELLVKEAAEMAEKQENWDEEKENMNLELKLLRERTTATANVTDISETFRTRINSLTDENVYLKEQNKERDCELAEKNDKVEKLTYRVEQLQNEREKFIQQQTFLNESIHELTVRLENKMDESMINETKALQLQQRSQQAALLSKQLQEVAQQNDEFRAEIQQLSTALASATTFIEDTANNYQALYEQLLESDKIIERLTNDNELLGKKLDDEKITAGKLGNADENSIQHYKELLQSKNEQIETLKLKFETLQIELQELQSQSILENNVGREKEMEKLRVELLDATKVARQLFGVAVKNNEVNGSIAQMKSEITSLNETIDKLHWEVKQREMENDELIHNLEMKDIENQKVNIELKRLREEIFGSAEDEISRLEKQINFREQQIEKLTAKCSLLQVELSSTFDVSDQKLEGFIPVMNSVEKSLIPVQDKVDDRSEIEPAESLLKPAEDAVNFLPEMKESDSECKAYPEGILKVHKRPLKLRKKKEEYEGSLKSLEASAMIISSLNHELMLLMQELDEKDRQLQRMEKSVEHAANSIDELKVNYFNLQKEVSEYDMTQYNKTIDELRKKMECYEIEIEEYQKLANSIRLSGNEMQQKVEEMNRQVVAERLRNLQLIRKLEIIERNRNTENVEHKKVARNYQQQRLLHMRQFKIANYESDLATIEIARLQTLLLHSVPKKDYDQLLLQHKQLLASDDNYKLTNDFKNDEMRNEYIVVNLLEMNDEIKNAEVTVENTHLKGMINVLRSQNEYWQIEVEKIREQNTEMMHFLDDVESESQMKSLLVALERRFLKALSDRAEFSQNQKLTDHQFLDQQNEFARKKRSWANEKKKLIQMIRSLQLLFQRMRSNSMELLTVQQMMQYKEKIAEINSNYTQSQKYKEEIEREKDELDLQLRHAEALRKSYELLQENDYDVIKLRKSLQASHLNMLNAKKQLENAEIQMQRKDERIQKLEEIVQNLQKEIEDLFAITIKISDFDDENERIYEAINPSPITDELFQNIKNEETKIELKSDIQSVSDEKGSSEMEESENIGKGETPTETIDSESDVKFHAITELHATGDTRKIAHIHPEEYMKKLNYIRETAKLCIANYKEQLKYKDEVIEKYKSLLKIMPDENDTQQNIDDSALIVNDLAERKLRTSSEILFQNYNSDIEAKDMEIVKLRNEIEQFNKANRRLTKDLQHFRNQIKPCTEISTQTDLHAIMDDDEIEEGIISNEENNLKFNVTEESTKSITSQEPLRTRTPSSLIKSNKHNVSIKVNDTQNNDIMMETLRREESKTMTMRMEIRDLKQRNAILRIKNQELEKACERIRVEALSEIKQSYTSNINDESEAIVMKLQQELSDLKLETGNQKKLIREQKEIIDRLQKNQSVKNSQEEISKWHEKKAREGSVNVLRKKLKEMEQREQEICERLKKRDQEIKQLHKLENSRRIELKRLQEMIKSLENDREMSNLEMKILNDRLRTAEETNIYLNQKIGQMKKESNELLLSANNEKEKLLKGIKIRDDTIEINRIEGHNISDEELHKLREKAEKYDDIMKQLIKLETEVKKQHEEIRLLNDKLNERKYDCGAVAVLRDKLMAKEKVIEQQVVFYLFANISKQQRIEELEREKWQNLL</sequence>
<feature type="coiled-coil region" evidence="1">
    <location>
        <begin position="1445"/>
        <end position="1528"/>
    </location>
</feature>
<accession>A0A8J2LZ62</accession>
<evidence type="ECO:0000256" key="1">
    <source>
        <dbReference type="SAM" id="Coils"/>
    </source>
</evidence>